<feature type="transmembrane region" description="Helical" evidence="7">
    <location>
        <begin position="398"/>
        <end position="416"/>
    </location>
</feature>
<name>A0AA43QU73_9LECA</name>
<evidence type="ECO:0000313" key="9">
    <source>
        <dbReference type="EMBL" id="MDI1492337.1"/>
    </source>
</evidence>
<comment type="caution">
    <text evidence="9">The sequence shown here is derived from an EMBL/GenBank/DDBJ whole genome shotgun (WGS) entry which is preliminary data.</text>
</comment>
<dbReference type="PANTHER" id="PTHR43867">
    <property type="entry name" value="CELLULOSE SYNTHASE CATALYTIC SUBUNIT A [UDP-FORMING]"/>
    <property type="match status" value="1"/>
</dbReference>
<protein>
    <recommendedName>
        <fullName evidence="8">Glycosyltransferase 2-like domain-containing protein</fullName>
    </recommendedName>
</protein>
<dbReference type="Gene3D" id="3.90.550.10">
    <property type="entry name" value="Spore Coat Polysaccharide Biosynthesis Protein SpsA, Chain A"/>
    <property type="match status" value="1"/>
</dbReference>
<reference evidence="9" key="1">
    <citation type="journal article" date="2023" name="Genome Biol. Evol.">
        <title>First Whole Genome Sequence and Flow Cytometry Genome Size Data for the Lichen-Forming Fungus Ramalina farinacea (Ascomycota).</title>
        <authorList>
            <person name="Llewellyn T."/>
            <person name="Mian S."/>
            <person name="Hill R."/>
            <person name="Leitch I.J."/>
            <person name="Gaya E."/>
        </authorList>
    </citation>
    <scope>NUCLEOTIDE SEQUENCE</scope>
    <source>
        <strain evidence="9">LIQ254RAFAR</strain>
    </source>
</reference>
<evidence type="ECO:0000256" key="5">
    <source>
        <dbReference type="ARBA" id="ARBA00022989"/>
    </source>
</evidence>
<keyword evidence="4 7" id="KW-0812">Transmembrane</keyword>
<evidence type="ECO:0000256" key="1">
    <source>
        <dbReference type="ARBA" id="ARBA00004141"/>
    </source>
</evidence>
<dbReference type="PANTHER" id="PTHR43867:SF2">
    <property type="entry name" value="CELLULOSE SYNTHASE CATALYTIC SUBUNIT A [UDP-FORMING]"/>
    <property type="match status" value="1"/>
</dbReference>
<dbReference type="EMBL" id="JAPUFD010000018">
    <property type="protein sequence ID" value="MDI1492337.1"/>
    <property type="molecule type" value="Genomic_DNA"/>
</dbReference>
<keyword evidence="3" id="KW-0808">Transferase</keyword>
<evidence type="ECO:0000256" key="2">
    <source>
        <dbReference type="ARBA" id="ARBA00022676"/>
    </source>
</evidence>
<feature type="transmembrane region" description="Helical" evidence="7">
    <location>
        <begin position="436"/>
        <end position="453"/>
    </location>
</feature>
<keyword evidence="6 7" id="KW-0472">Membrane</keyword>
<sequence>MTDAVRSSFTTGNSISHLRLCLHRLGFRKGALAHFFKQIGAFIHEWTPFLLVACYFIFSIAVYTFCGEGLIEVFWFIYLTTNFYIAGSTVLEAFLSLGPVRDARKAVQNVQTKNWTFPTPDDELLVVDLLIVAYLPNEQDIIMDRVNYALDEIKYPSNKIRVNLLYNTPNPIEPLESELRELATKKSHFRVIRVEDSKSKADNLNYYFTLNTGAEITCIFDADHYPHPYGCRWAVERFIQDKKADIVQGRCVIFNAKVSWLSSMIAVEFDKIYAVSHPGRAALMGFGLFTGSNGFWRTSLLKELKMDGSILTEDIDSSLRALSRGCKIVHDLNVVSYELAPTGIPAMWKQRLRWAQGWTQVSMRHFFLTWRKAGEGDTRGFAMRFGLVSLLLIREMSYYLVTQYCCLVASIIFTQFPKSPAKLARFVFFPYPVSEWFFIISIICLIATLVITFRVRSEFISKRSLAMFTVIYAPYLVFNATQGLYGHARQIVKYSKWNTTKRT</sequence>
<evidence type="ECO:0000256" key="7">
    <source>
        <dbReference type="SAM" id="Phobius"/>
    </source>
</evidence>
<feature type="transmembrane region" description="Helical" evidence="7">
    <location>
        <begin position="465"/>
        <end position="485"/>
    </location>
</feature>
<dbReference type="CDD" id="cd06423">
    <property type="entry name" value="CESA_like"/>
    <property type="match status" value="1"/>
</dbReference>
<feature type="transmembrane region" description="Helical" evidence="7">
    <location>
        <begin position="75"/>
        <end position="95"/>
    </location>
</feature>
<dbReference type="SUPFAM" id="SSF53448">
    <property type="entry name" value="Nucleotide-diphospho-sugar transferases"/>
    <property type="match status" value="1"/>
</dbReference>
<keyword evidence="5 7" id="KW-1133">Transmembrane helix</keyword>
<dbReference type="GO" id="GO:0016757">
    <property type="term" value="F:glycosyltransferase activity"/>
    <property type="evidence" value="ECO:0007669"/>
    <property type="project" value="UniProtKB-KW"/>
</dbReference>
<keyword evidence="10" id="KW-1185">Reference proteome</keyword>
<evidence type="ECO:0000256" key="4">
    <source>
        <dbReference type="ARBA" id="ARBA00022692"/>
    </source>
</evidence>
<comment type="subcellular location">
    <subcellularLocation>
        <location evidence="1">Membrane</location>
        <topology evidence="1">Multi-pass membrane protein</topology>
    </subcellularLocation>
</comment>
<gene>
    <name evidence="9" type="ORF">OHK93_003550</name>
</gene>
<dbReference type="InterPro" id="IPR050321">
    <property type="entry name" value="Glycosyltr_2/OpgH_subfam"/>
</dbReference>
<feature type="domain" description="Glycosyltransferase 2-like" evidence="8">
    <location>
        <begin position="219"/>
        <end position="409"/>
    </location>
</feature>
<evidence type="ECO:0000313" key="10">
    <source>
        <dbReference type="Proteomes" id="UP001161017"/>
    </source>
</evidence>
<dbReference type="Pfam" id="PF13632">
    <property type="entry name" value="Glyco_trans_2_3"/>
    <property type="match status" value="1"/>
</dbReference>
<dbReference type="GO" id="GO:0016020">
    <property type="term" value="C:membrane"/>
    <property type="evidence" value="ECO:0007669"/>
    <property type="project" value="UniProtKB-SubCell"/>
</dbReference>
<proteinExistence type="predicted"/>
<dbReference type="InterPro" id="IPR029044">
    <property type="entry name" value="Nucleotide-diphossugar_trans"/>
</dbReference>
<organism evidence="9 10">
    <name type="scientific">Ramalina farinacea</name>
    <dbReference type="NCBI Taxonomy" id="258253"/>
    <lineage>
        <taxon>Eukaryota</taxon>
        <taxon>Fungi</taxon>
        <taxon>Dikarya</taxon>
        <taxon>Ascomycota</taxon>
        <taxon>Pezizomycotina</taxon>
        <taxon>Lecanoromycetes</taxon>
        <taxon>OSLEUM clade</taxon>
        <taxon>Lecanoromycetidae</taxon>
        <taxon>Lecanorales</taxon>
        <taxon>Lecanorineae</taxon>
        <taxon>Ramalinaceae</taxon>
        <taxon>Ramalina</taxon>
    </lineage>
</organism>
<dbReference type="Proteomes" id="UP001161017">
    <property type="component" value="Unassembled WGS sequence"/>
</dbReference>
<keyword evidence="2" id="KW-0328">Glycosyltransferase</keyword>
<dbReference type="InterPro" id="IPR001173">
    <property type="entry name" value="Glyco_trans_2-like"/>
</dbReference>
<accession>A0AA43QU73</accession>
<evidence type="ECO:0000259" key="8">
    <source>
        <dbReference type="Pfam" id="PF13632"/>
    </source>
</evidence>
<feature type="transmembrane region" description="Helical" evidence="7">
    <location>
        <begin position="46"/>
        <end position="63"/>
    </location>
</feature>
<evidence type="ECO:0000256" key="6">
    <source>
        <dbReference type="ARBA" id="ARBA00023136"/>
    </source>
</evidence>
<dbReference type="AlphaFoldDB" id="A0AA43QU73"/>
<evidence type="ECO:0000256" key="3">
    <source>
        <dbReference type="ARBA" id="ARBA00022679"/>
    </source>
</evidence>